<sequence>MSPPTLKDIFKLAADVNFLAAEKHLHIATAESCTGGLIGAALTAIAGSSASFKGGIIAYDNTVKVEQLGVSEQDLSSYGAVSQNVAEQMAQGALQRLNVDLAIAVTGIAGPGGGTEEKPVGTVWIAAASKTHSPQSALHNFGDVGRNKVRDLTCYEALKALKSHLINLS</sequence>
<dbReference type="InterPro" id="IPR036653">
    <property type="entry name" value="CinA-like_C"/>
</dbReference>
<proteinExistence type="predicted"/>
<accession>A0A420WJ81</accession>
<keyword evidence="3" id="KW-1185">Reference proteome</keyword>
<dbReference type="NCBIfam" id="TIGR00199">
    <property type="entry name" value="PncC_domain"/>
    <property type="match status" value="1"/>
</dbReference>
<evidence type="ECO:0000313" key="2">
    <source>
        <dbReference type="EMBL" id="RKQ71070.1"/>
    </source>
</evidence>
<organism evidence="2 3">
    <name type="scientific">Litorimonas taeanensis</name>
    <dbReference type="NCBI Taxonomy" id="568099"/>
    <lineage>
        <taxon>Bacteria</taxon>
        <taxon>Pseudomonadati</taxon>
        <taxon>Pseudomonadota</taxon>
        <taxon>Alphaproteobacteria</taxon>
        <taxon>Maricaulales</taxon>
        <taxon>Robiginitomaculaceae</taxon>
    </lineage>
</organism>
<evidence type="ECO:0000259" key="1">
    <source>
        <dbReference type="Pfam" id="PF02464"/>
    </source>
</evidence>
<reference evidence="2 3" key="1">
    <citation type="submission" date="2018-10" db="EMBL/GenBank/DDBJ databases">
        <title>Genomic Encyclopedia of Type Strains, Phase IV (KMG-IV): sequencing the most valuable type-strain genomes for metagenomic binning, comparative biology and taxonomic classification.</title>
        <authorList>
            <person name="Goeker M."/>
        </authorList>
    </citation>
    <scope>NUCLEOTIDE SEQUENCE [LARGE SCALE GENOMIC DNA]</scope>
    <source>
        <strain evidence="2 3">DSM 22008</strain>
    </source>
</reference>
<feature type="domain" description="CinA C-terminal" evidence="1">
    <location>
        <begin position="11"/>
        <end position="164"/>
    </location>
</feature>
<dbReference type="RefSeq" id="WP_121098877.1">
    <property type="nucleotide sequence ID" value="NZ_RBII01000001.1"/>
</dbReference>
<dbReference type="OrthoDB" id="9801454at2"/>
<dbReference type="InterPro" id="IPR008136">
    <property type="entry name" value="CinA_C"/>
</dbReference>
<dbReference type="SUPFAM" id="SSF142433">
    <property type="entry name" value="CinA-like"/>
    <property type="match status" value="1"/>
</dbReference>
<name>A0A420WJ81_9PROT</name>
<comment type="caution">
    <text evidence="2">The sequence shown here is derived from an EMBL/GenBank/DDBJ whole genome shotgun (WGS) entry which is preliminary data.</text>
</comment>
<protein>
    <submittedName>
        <fullName evidence="2">Nicotinamide-nucleotide amidase</fullName>
    </submittedName>
</protein>
<dbReference type="Gene3D" id="3.90.950.20">
    <property type="entry name" value="CinA-like"/>
    <property type="match status" value="1"/>
</dbReference>
<dbReference type="Pfam" id="PF02464">
    <property type="entry name" value="CinA"/>
    <property type="match status" value="1"/>
</dbReference>
<dbReference type="FunCoup" id="A0A420WJ81">
    <property type="interactions" value="39"/>
</dbReference>
<dbReference type="Proteomes" id="UP000282211">
    <property type="component" value="Unassembled WGS sequence"/>
</dbReference>
<evidence type="ECO:0000313" key="3">
    <source>
        <dbReference type="Proteomes" id="UP000282211"/>
    </source>
</evidence>
<dbReference type="EMBL" id="RBII01000001">
    <property type="protein sequence ID" value="RKQ71070.1"/>
    <property type="molecule type" value="Genomic_DNA"/>
</dbReference>
<gene>
    <name evidence="2" type="ORF">DES40_0378</name>
</gene>
<dbReference type="InParanoid" id="A0A420WJ81"/>
<dbReference type="AlphaFoldDB" id="A0A420WJ81"/>